<feature type="compositionally biased region" description="Pro residues" evidence="6">
    <location>
        <begin position="277"/>
        <end position="291"/>
    </location>
</feature>
<dbReference type="CDD" id="cd01427">
    <property type="entry name" value="HAD_like"/>
    <property type="match status" value="1"/>
</dbReference>
<evidence type="ECO:0000259" key="7">
    <source>
        <dbReference type="SMART" id="SM00775"/>
    </source>
</evidence>
<name>A0ABD0JC34_9CAEN</name>
<feature type="compositionally biased region" description="Basic residues" evidence="6">
    <location>
        <begin position="168"/>
        <end position="184"/>
    </location>
</feature>
<dbReference type="PANTHER" id="PTHR12181:SF12">
    <property type="entry name" value="PHOSPHATIDATE PHOSPHATASE"/>
    <property type="match status" value="1"/>
</dbReference>
<comment type="similarity">
    <text evidence="3">Belongs to the lipin family.</text>
</comment>
<evidence type="ECO:0000313" key="9">
    <source>
        <dbReference type="Proteomes" id="UP001519460"/>
    </source>
</evidence>
<gene>
    <name evidence="8" type="ORF">BaRGS_00036550</name>
</gene>
<dbReference type="InterPro" id="IPR031703">
    <property type="entry name" value="Lipin_mid"/>
</dbReference>
<evidence type="ECO:0000256" key="3">
    <source>
        <dbReference type="ARBA" id="ARBA00005476"/>
    </source>
</evidence>
<dbReference type="EMBL" id="JACVVK020000518">
    <property type="protein sequence ID" value="KAK7468227.1"/>
    <property type="molecule type" value="Genomic_DNA"/>
</dbReference>
<feature type="region of interest" description="Disordered" evidence="6">
    <location>
        <begin position="209"/>
        <end position="240"/>
    </location>
</feature>
<sequence length="921" mass="101610">MSFSFVGRVYSSIKGFYNEINSATLTGAIDVVIVKQEDGSYLSSPFHVRFGKLGVLRSRQKVVDIEINGQPVDLHMKLGEAGEAFFVQEVEIPTYLATSPIQSNAELMKMGVQELKVQSQLQEQQLLRGQQAHGMEEVPVSAVTALPIKITSKDRKSDSSYEEDKQRGKPRRKVLKKKKQKHGSARPSPRSQSMPEGLVGAEEHIFEMEVSTESTEDEEVAGYNASASRSPSLDTALKRSGDTPIDIEELKGFDLSLHDRKSNSLEAFLTPFSDPEISPPQSPLPSRPPSPKSDTEVDRKHVQESQQSLLPDANATWDWGEFPKQTPVSSPDKEPSGRQNIESMLERQGKYGEQLHADDDIINRFVSIRDREDDSESGRGASLPQSPHSVDGAIGGHVSFLESEVRHLGVVSLSLCGGLSDPDGITLDKFMKKVITYDDLAEQPSIIQNPDLVVKIRDQYYNWATAGPMVLSEMAFHKQLPESAVASLAKEHMPKKALKKKTSGLSWFSWRRYNAAPADGATVDDVTIVSTVSQSTPALSVSPGAAVTSDNEGTSSKLVHTLEEEIVASSSQVTIVPATEETDEAPELPSQHPPHIALDLSKIGEKYYKTLRLTSEQISKLNLREGRNDITFSVTTQYQGTSRCMSHIYLWNYDDKIVISDIDGTITKSDVLGQILPIIGRDWSQSGVAQLFSRLSNNGYKLVYLSARAIGQSRITKDLLKSIRQGDRVLPDGPLLLNPTSLISAFHREVIVKNPEEFKISCLRDIADLFPSSPFYAGFGNKINDVIAYRALNIPGFRIFTINPQGQLRHDLSHTFISSYSKMSDIADHFFPPIDKANKSMSNEYSNVNYWRHPMPPIDQLDLERLSVDKEQPPKTKPVRTLVSVASAPTLSTLTTVAPTAAPTVTATSATSSPDVQNPRS</sequence>
<dbReference type="PANTHER" id="PTHR12181">
    <property type="entry name" value="LIPIN"/>
    <property type="match status" value="1"/>
</dbReference>
<comment type="catalytic activity">
    <reaction evidence="1">
        <text>a 1,2-diacyl-sn-glycero-3-phosphate + H2O = a 1,2-diacyl-sn-glycerol + phosphate</text>
        <dbReference type="Rhea" id="RHEA:27429"/>
        <dbReference type="ChEBI" id="CHEBI:15377"/>
        <dbReference type="ChEBI" id="CHEBI:17815"/>
        <dbReference type="ChEBI" id="CHEBI:43474"/>
        <dbReference type="ChEBI" id="CHEBI:58608"/>
        <dbReference type="EC" id="3.1.3.4"/>
    </reaction>
    <physiologicalReaction direction="left-to-right" evidence="1">
        <dbReference type="Rhea" id="RHEA:27430"/>
    </physiologicalReaction>
</comment>
<dbReference type="InterPro" id="IPR026058">
    <property type="entry name" value="LIPIN"/>
</dbReference>
<dbReference type="InterPro" id="IPR013209">
    <property type="entry name" value="LNS2"/>
</dbReference>
<comment type="caution">
    <text evidence="8">The sequence shown here is derived from an EMBL/GenBank/DDBJ whole genome shotgun (WGS) entry which is preliminary data.</text>
</comment>
<dbReference type="InterPro" id="IPR031315">
    <property type="entry name" value="LNS2/PITP"/>
</dbReference>
<feature type="region of interest" description="Disordered" evidence="6">
    <location>
        <begin position="149"/>
        <end position="196"/>
    </location>
</feature>
<keyword evidence="9" id="KW-1185">Reference proteome</keyword>
<evidence type="ECO:0000256" key="6">
    <source>
        <dbReference type="SAM" id="MobiDB-lite"/>
    </source>
</evidence>
<evidence type="ECO:0000256" key="5">
    <source>
        <dbReference type="ARBA" id="ARBA00022801"/>
    </source>
</evidence>
<feature type="region of interest" description="Disordered" evidence="6">
    <location>
        <begin position="899"/>
        <end position="921"/>
    </location>
</feature>
<dbReference type="GO" id="GO:0008195">
    <property type="term" value="F:phosphatidate phosphatase activity"/>
    <property type="evidence" value="ECO:0007669"/>
    <property type="project" value="UniProtKB-EC"/>
</dbReference>
<accession>A0ABD0JC34</accession>
<proteinExistence type="inferred from homology"/>
<evidence type="ECO:0000256" key="2">
    <source>
        <dbReference type="ARBA" id="ARBA00001946"/>
    </source>
</evidence>
<evidence type="ECO:0000256" key="1">
    <source>
        <dbReference type="ARBA" id="ARBA00001180"/>
    </source>
</evidence>
<feature type="region of interest" description="Disordered" evidence="6">
    <location>
        <begin position="371"/>
        <end position="390"/>
    </location>
</feature>
<feature type="compositionally biased region" description="Basic and acidic residues" evidence="6">
    <location>
        <begin position="293"/>
        <end position="303"/>
    </location>
</feature>
<reference evidence="8 9" key="1">
    <citation type="journal article" date="2023" name="Sci. Data">
        <title>Genome assembly of the Korean intertidal mud-creeper Batillaria attramentaria.</title>
        <authorList>
            <person name="Patra A.K."/>
            <person name="Ho P.T."/>
            <person name="Jun S."/>
            <person name="Lee S.J."/>
            <person name="Kim Y."/>
            <person name="Won Y.J."/>
        </authorList>
    </citation>
    <scope>NUCLEOTIDE SEQUENCE [LARGE SCALE GENOMIC DNA]</scope>
    <source>
        <strain evidence="8">Wonlab-2016</strain>
    </source>
</reference>
<comment type="cofactor">
    <cofactor evidence="2">
        <name>Mg(2+)</name>
        <dbReference type="ChEBI" id="CHEBI:18420"/>
    </cofactor>
</comment>
<dbReference type="Pfam" id="PF16876">
    <property type="entry name" value="Lipin_mid"/>
    <property type="match status" value="1"/>
</dbReference>
<feature type="region of interest" description="Disordered" evidence="6">
    <location>
        <begin position="270"/>
        <end position="338"/>
    </location>
</feature>
<organism evidence="8 9">
    <name type="scientific">Batillaria attramentaria</name>
    <dbReference type="NCBI Taxonomy" id="370345"/>
    <lineage>
        <taxon>Eukaryota</taxon>
        <taxon>Metazoa</taxon>
        <taxon>Spiralia</taxon>
        <taxon>Lophotrochozoa</taxon>
        <taxon>Mollusca</taxon>
        <taxon>Gastropoda</taxon>
        <taxon>Caenogastropoda</taxon>
        <taxon>Sorbeoconcha</taxon>
        <taxon>Cerithioidea</taxon>
        <taxon>Batillariidae</taxon>
        <taxon>Batillaria</taxon>
    </lineage>
</organism>
<dbReference type="SUPFAM" id="SSF56784">
    <property type="entry name" value="HAD-like"/>
    <property type="match status" value="1"/>
</dbReference>
<dbReference type="Pfam" id="PF04571">
    <property type="entry name" value="Lipin_N"/>
    <property type="match status" value="1"/>
</dbReference>
<dbReference type="InterPro" id="IPR036412">
    <property type="entry name" value="HAD-like_sf"/>
</dbReference>
<protein>
    <recommendedName>
        <fullName evidence="4">phosphatidate phosphatase</fullName>
        <ecNumber evidence="4">3.1.3.4</ecNumber>
    </recommendedName>
</protein>
<evidence type="ECO:0000256" key="4">
    <source>
        <dbReference type="ARBA" id="ARBA00012638"/>
    </source>
</evidence>
<feature type="compositionally biased region" description="Low complexity" evidence="6">
    <location>
        <begin position="899"/>
        <end position="914"/>
    </location>
</feature>
<dbReference type="InterPro" id="IPR007651">
    <property type="entry name" value="Lipin_N"/>
</dbReference>
<dbReference type="EC" id="3.1.3.4" evidence="4"/>
<dbReference type="Proteomes" id="UP001519460">
    <property type="component" value="Unassembled WGS sequence"/>
</dbReference>
<dbReference type="SMART" id="SM00775">
    <property type="entry name" value="LNS2"/>
    <property type="match status" value="1"/>
</dbReference>
<feature type="domain" description="LNS2/PITP" evidence="7">
    <location>
        <begin position="657"/>
        <end position="811"/>
    </location>
</feature>
<feature type="compositionally biased region" description="Basic and acidic residues" evidence="6">
    <location>
        <begin position="151"/>
        <end position="167"/>
    </location>
</feature>
<evidence type="ECO:0000313" key="8">
    <source>
        <dbReference type="EMBL" id="KAK7468227.1"/>
    </source>
</evidence>
<dbReference type="AlphaFoldDB" id="A0ABD0JC34"/>
<dbReference type="Pfam" id="PF08235">
    <property type="entry name" value="LNS2"/>
    <property type="match status" value="1"/>
</dbReference>
<keyword evidence="5" id="KW-0378">Hydrolase</keyword>